<sequence>MDPMSPNNSPSGFVAPGFEKVLSVLSDRFACGEDRSCSFAAYYRGQPVVHIWGGYADAQCKSHWKEDTIGFFYSTTKFVASVTIAHMIERGLLKYNEKISTYWPEFAENGKENITLEMFLSHRAGLAVLSENFDLRWMIDNPRLLNDMLVKQKPFWVPGEAHGYHSITFGLYLNEIVKRVDRKGRNLSEYYQEEIALPFGIDFYIGLPKPLHYRTVRLDSVTLTQELQDKQMQDFKGDPVLLQLSATQPKDWNAMRKLNDPDFLEIPVSSSHGAGTALAMAKLSGILANGGKHEGKTLLSPNSIAKLQEPLSHGTDMVLSGNAIFGRGTCLFPVVEGEKNWFMYGHTGYGDQCSAADPHYNVGWAYTTNYLDTSVSITGKHKWQPLVAALFECVHKLNNVQVETKFLSSYEELQQERQYRKLNSRL</sequence>
<dbReference type="Pfam" id="PF00144">
    <property type="entry name" value="Beta-lactamase"/>
    <property type="match status" value="1"/>
</dbReference>
<dbReference type="EMBL" id="HACG01031382">
    <property type="protein sequence ID" value="CEK78247.1"/>
    <property type="molecule type" value="Transcribed_RNA"/>
</dbReference>
<protein>
    <recommendedName>
        <fullName evidence="1">Beta-lactamase-related domain-containing protein</fullName>
    </recommendedName>
</protein>
<gene>
    <name evidence="2" type="primary">ORF109139</name>
</gene>
<dbReference type="PANTHER" id="PTHR43319">
    <property type="entry name" value="BETA-LACTAMASE-RELATED"/>
    <property type="match status" value="1"/>
</dbReference>
<feature type="domain" description="Beta-lactamase-related" evidence="1">
    <location>
        <begin position="37"/>
        <end position="372"/>
    </location>
</feature>
<dbReference type="SUPFAM" id="SSF56601">
    <property type="entry name" value="beta-lactamase/transpeptidase-like"/>
    <property type="match status" value="1"/>
</dbReference>
<evidence type="ECO:0000313" key="2">
    <source>
        <dbReference type="EMBL" id="CEK78247.1"/>
    </source>
</evidence>
<reference evidence="2" key="1">
    <citation type="submission" date="2014-12" db="EMBL/GenBank/DDBJ databases">
        <title>Insight into the proteome of Arion vulgaris.</title>
        <authorList>
            <person name="Aradska J."/>
            <person name="Bulat T."/>
            <person name="Smidak R."/>
            <person name="Sarate P."/>
            <person name="Gangsoo J."/>
            <person name="Sialana F."/>
            <person name="Bilban M."/>
            <person name="Lubec G."/>
        </authorList>
    </citation>
    <scope>NUCLEOTIDE SEQUENCE</scope>
    <source>
        <tissue evidence="2">Skin</tissue>
    </source>
</reference>
<dbReference type="AlphaFoldDB" id="A0A0B7AC50"/>
<dbReference type="InterPro" id="IPR001466">
    <property type="entry name" value="Beta-lactam-related"/>
</dbReference>
<accession>A0A0B7AC50</accession>
<organism evidence="2">
    <name type="scientific">Arion vulgaris</name>
    <dbReference type="NCBI Taxonomy" id="1028688"/>
    <lineage>
        <taxon>Eukaryota</taxon>
        <taxon>Metazoa</taxon>
        <taxon>Spiralia</taxon>
        <taxon>Lophotrochozoa</taxon>
        <taxon>Mollusca</taxon>
        <taxon>Gastropoda</taxon>
        <taxon>Heterobranchia</taxon>
        <taxon>Euthyneura</taxon>
        <taxon>Panpulmonata</taxon>
        <taxon>Eupulmonata</taxon>
        <taxon>Stylommatophora</taxon>
        <taxon>Helicina</taxon>
        <taxon>Arionoidea</taxon>
        <taxon>Arionidae</taxon>
        <taxon>Arion</taxon>
    </lineage>
</organism>
<dbReference type="PANTHER" id="PTHR43319:SF3">
    <property type="entry name" value="BETA-LACTAMASE-RELATED DOMAIN-CONTAINING PROTEIN"/>
    <property type="match status" value="1"/>
</dbReference>
<evidence type="ECO:0000259" key="1">
    <source>
        <dbReference type="Pfam" id="PF00144"/>
    </source>
</evidence>
<dbReference type="InterPro" id="IPR012338">
    <property type="entry name" value="Beta-lactam/transpept-like"/>
</dbReference>
<name>A0A0B7AC50_9EUPU</name>
<dbReference type="Gene3D" id="3.40.710.10">
    <property type="entry name" value="DD-peptidase/beta-lactamase superfamily"/>
    <property type="match status" value="1"/>
</dbReference>
<proteinExistence type="predicted"/>
<dbReference type="InterPro" id="IPR052907">
    <property type="entry name" value="Beta-lactamase/esterase"/>
</dbReference>